<accession>A0A0C9QKG0</accession>
<reference evidence="1" key="1">
    <citation type="submission" date="2015-01" db="EMBL/GenBank/DDBJ databases">
        <title>Transcriptome Assembly of Fopius arisanus.</title>
        <authorList>
            <person name="Geib S."/>
        </authorList>
    </citation>
    <scope>NUCLEOTIDE SEQUENCE</scope>
</reference>
<name>A0A0C9QKG0_9HYME</name>
<dbReference type="EMBL" id="GBYB01001092">
    <property type="protein sequence ID" value="JAG70859.1"/>
    <property type="molecule type" value="Transcribed_RNA"/>
</dbReference>
<sequence>MNRVDHEGVAEEVEELEWYQRVSWKRKYGDLLGRAMRDPRIEEDVEEFPIVRKSVGSIRIPGFWDRTSSWEADKFDHSTGEVLESERVGPWHLLDVTPTSIEEIADQWILERIAEEGIKQVTVSKIQKVRQAIFKFMKKRIGQKAMKKEIDIQSEIFPEREFQELCRK</sequence>
<feature type="non-terminal residue" evidence="1">
    <location>
        <position position="168"/>
    </location>
</feature>
<dbReference type="AlphaFoldDB" id="A0A0C9QKG0"/>
<organism evidence="1">
    <name type="scientific">Fopius arisanus</name>
    <dbReference type="NCBI Taxonomy" id="64838"/>
    <lineage>
        <taxon>Eukaryota</taxon>
        <taxon>Metazoa</taxon>
        <taxon>Ecdysozoa</taxon>
        <taxon>Arthropoda</taxon>
        <taxon>Hexapoda</taxon>
        <taxon>Insecta</taxon>
        <taxon>Pterygota</taxon>
        <taxon>Neoptera</taxon>
        <taxon>Endopterygota</taxon>
        <taxon>Hymenoptera</taxon>
        <taxon>Apocrita</taxon>
        <taxon>Ichneumonoidea</taxon>
        <taxon>Braconidae</taxon>
        <taxon>Opiinae</taxon>
        <taxon>Fopius</taxon>
    </lineage>
</organism>
<proteinExistence type="predicted"/>
<evidence type="ECO:0000313" key="1">
    <source>
        <dbReference type="EMBL" id="JAG70859.1"/>
    </source>
</evidence>
<gene>
    <name evidence="1" type="primary">valS_6</name>
    <name evidence="1" type="ORF">g.63375</name>
</gene>
<protein>
    <submittedName>
        <fullName evidence="1">ValS_6 protein</fullName>
    </submittedName>
</protein>